<name>A0A3M9N530_9BACT</name>
<evidence type="ECO:0000313" key="3">
    <source>
        <dbReference type="Proteomes" id="UP000271010"/>
    </source>
</evidence>
<gene>
    <name evidence="2" type="ORF">EFA69_00405</name>
</gene>
<dbReference type="EMBL" id="RJJE01000001">
    <property type="protein sequence ID" value="RNI32921.1"/>
    <property type="molecule type" value="Genomic_DNA"/>
</dbReference>
<sequence>MDNLTVYTFKSWVNELIRFTKHYTIEFISGCPDNKMKGLTPKRERVCRFCGRNNTQTKFNKIAHTIPQLLGNKHLVSDDECDICNSLFSSYENDLTNFLGLIRTISGVKAKENIPKFTSNDGALVAKYGEFDGLSDCVKIEQSNFEKKVFEINDELGRAEIRFLKNPYTPIKVYKAFLKIALAVIPKEYMKYYQESVRLLFENRYDEVLSELFKVVHYQLPLEYSDKKPSCFIFRKLDDNEKCVTHIFYLRYLNNVYEFIIPLHSEDLKHGLYRGGNKVVVPMCPPLLFSMPKDDSICGVNMKDLSSNIRLKEEEKIEFDFPPNLISSTICINPKTGEVTDHIFDPNDIVAMLLAPGGSKINLPNN</sequence>
<dbReference type="Pfam" id="PF14279">
    <property type="entry name" value="HNH_5"/>
    <property type="match status" value="1"/>
</dbReference>
<comment type="caution">
    <text evidence="2">The sequence shown here is derived from an EMBL/GenBank/DDBJ whole genome shotgun (WGS) entry which is preliminary data.</text>
</comment>
<organism evidence="2 3">
    <name type="scientific">Rufibacter immobilis</name>
    <dbReference type="NCBI Taxonomy" id="1348778"/>
    <lineage>
        <taxon>Bacteria</taxon>
        <taxon>Pseudomonadati</taxon>
        <taxon>Bacteroidota</taxon>
        <taxon>Cytophagia</taxon>
        <taxon>Cytophagales</taxon>
        <taxon>Hymenobacteraceae</taxon>
        <taxon>Rufibacter</taxon>
    </lineage>
</organism>
<reference evidence="2 3" key="1">
    <citation type="submission" date="2018-11" db="EMBL/GenBank/DDBJ databases">
        <title>Rufibacter latericius sp. nov., isolated from water in Baiyang Lake.</title>
        <authorList>
            <person name="Yang Y."/>
        </authorList>
    </citation>
    <scope>NUCLEOTIDE SEQUENCE [LARGE SCALE GENOMIC DNA]</scope>
    <source>
        <strain evidence="2 3">MCC P1</strain>
    </source>
</reference>
<dbReference type="InterPro" id="IPR029471">
    <property type="entry name" value="HNH_5"/>
</dbReference>
<proteinExistence type="predicted"/>
<protein>
    <recommendedName>
        <fullName evidence="1">HNH endonuclease 5 domain-containing protein</fullName>
    </recommendedName>
</protein>
<evidence type="ECO:0000259" key="1">
    <source>
        <dbReference type="Pfam" id="PF14279"/>
    </source>
</evidence>
<keyword evidence="3" id="KW-1185">Reference proteome</keyword>
<feature type="domain" description="HNH endonuclease 5" evidence="1">
    <location>
        <begin position="47"/>
        <end position="88"/>
    </location>
</feature>
<dbReference type="OrthoDB" id="255953at2"/>
<dbReference type="RefSeq" id="WP_148041214.1">
    <property type="nucleotide sequence ID" value="NZ_RJJE01000001.1"/>
</dbReference>
<accession>A0A3M9N530</accession>
<dbReference type="Proteomes" id="UP000271010">
    <property type="component" value="Unassembled WGS sequence"/>
</dbReference>
<evidence type="ECO:0000313" key="2">
    <source>
        <dbReference type="EMBL" id="RNI32921.1"/>
    </source>
</evidence>
<dbReference type="AlphaFoldDB" id="A0A3M9N530"/>